<evidence type="ECO:0000256" key="5">
    <source>
        <dbReference type="ARBA" id="ARBA00023014"/>
    </source>
</evidence>
<dbReference type="PANTHER" id="PTHR21266:SF59">
    <property type="entry name" value="BLR4922 PROTEIN"/>
    <property type="match status" value="1"/>
</dbReference>
<feature type="domain" description="Rieske" evidence="7">
    <location>
        <begin position="51"/>
        <end position="154"/>
    </location>
</feature>
<keyword evidence="5" id="KW-0411">Iron-sulfur</keyword>
<evidence type="ECO:0000256" key="1">
    <source>
        <dbReference type="ARBA" id="ARBA00022714"/>
    </source>
</evidence>
<evidence type="ECO:0000313" key="8">
    <source>
        <dbReference type="EMBL" id="MFC6282800.1"/>
    </source>
</evidence>
<keyword evidence="1" id="KW-0001">2Fe-2S</keyword>
<dbReference type="Gene3D" id="2.102.10.10">
    <property type="entry name" value="Rieske [2Fe-2S] iron-sulphur domain"/>
    <property type="match status" value="1"/>
</dbReference>
<sequence length="411" mass="45905">MTNALLNRPGQDDSRNPSMEQDRHQQLTARMAQLAETSAGTPMGQLLRKFWHPIALSRSVAPGKAREVRLLSEDLALYRGEGGSAHLLANRCAHRLTKLHTGWVQGDELRCMYHGWKYDARGQCVERPAERPGSHASIRVTAYPVHEYCGLIFAYLGEGEPPMFDLPRKPKFEEPGVMLFPRQEIWPCNWLQHAENSLDAVHVSFAHQMGKVGVFGDAITSDIPTLRYEETSAGIQQTAVRVSGGKSQVRVSDWTFPYGNHVAMPAVYEGGPWMESANWMVPIDDTHTLRVSLRAAPSTNPEADTKLQEYFDGCDDYCATDYHDELFAGNYPDDPLVRLTSAQDYVALIGQGAIADRVHERLGASDLGIAMLRRIIARELEAIRTGAPTKEWSRIERPSTLIQHTAEKATD</sequence>
<keyword evidence="2" id="KW-0479">Metal-binding</keyword>
<evidence type="ECO:0000256" key="6">
    <source>
        <dbReference type="SAM" id="MobiDB-lite"/>
    </source>
</evidence>
<gene>
    <name evidence="8" type="ORF">ACFQND_16365</name>
</gene>
<feature type="region of interest" description="Disordered" evidence="6">
    <location>
        <begin position="1"/>
        <end position="23"/>
    </location>
</feature>
<keyword evidence="3" id="KW-0560">Oxidoreductase</keyword>
<evidence type="ECO:0000256" key="4">
    <source>
        <dbReference type="ARBA" id="ARBA00023004"/>
    </source>
</evidence>
<comment type="caution">
    <text evidence="8">The sequence shown here is derived from an EMBL/GenBank/DDBJ whole genome shotgun (WGS) entry which is preliminary data.</text>
</comment>
<dbReference type="PANTHER" id="PTHR21266">
    <property type="entry name" value="IRON-SULFUR DOMAIN CONTAINING PROTEIN"/>
    <property type="match status" value="1"/>
</dbReference>
<dbReference type="InterPro" id="IPR036922">
    <property type="entry name" value="Rieske_2Fe-2S_sf"/>
</dbReference>
<evidence type="ECO:0000313" key="9">
    <source>
        <dbReference type="Proteomes" id="UP001596270"/>
    </source>
</evidence>
<evidence type="ECO:0000256" key="3">
    <source>
        <dbReference type="ARBA" id="ARBA00023002"/>
    </source>
</evidence>
<dbReference type="InterPro" id="IPR050584">
    <property type="entry name" value="Cholesterol_7-desaturase"/>
</dbReference>
<evidence type="ECO:0000259" key="7">
    <source>
        <dbReference type="PROSITE" id="PS51296"/>
    </source>
</evidence>
<dbReference type="Pfam" id="PF00355">
    <property type="entry name" value="Rieske"/>
    <property type="match status" value="1"/>
</dbReference>
<dbReference type="Proteomes" id="UP001596270">
    <property type="component" value="Unassembled WGS sequence"/>
</dbReference>
<dbReference type="Gene3D" id="3.90.380.10">
    <property type="entry name" value="Naphthalene 1,2-dioxygenase Alpha Subunit, Chain A, domain 1"/>
    <property type="match status" value="1"/>
</dbReference>
<protein>
    <submittedName>
        <fullName evidence="8">Rieske 2Fe-2S domain-containing protein</fullName>
    </submittedName>
</protein>
<dbReference type="SUPFAM" id="SSF50022">
    <property type="entry name" value="ISP domain"/>
    <property type="match status" value="1"/>
</dbReference>
<dbReference type="RefSeq" id="WP_377414159.1">
    <property type="nucleotide sequence ID" value="NZ_JBHSRS010000080.1"/>
</dbReference>
<dbReference type="InterPro" id="IPR017941">
    <property type="entry name" value="Rieske_2Fe-2S"/>
</dbReference>
<feature type="compositionally biased region" description="Basic and acidic residues" evidence="6">
    <location>
        <begin position="10"/>
        <end position="23"/>
    </location>
</feature>
<dbReference type="PROSITE" id="PS51296">
    <property type="entry name" value="RIESKE"/>
    <property type="match status" value="1"/>
</dbReference>
<keyword evidence="9" id="KW-1185">Reference proteome</keyword>
<dbReference type="EMBL" id="JBHSRS010000080">
    <property type="protein sequence ID" value="MFC6282800.1"/>
    <property type="molecule type" value="Genomic_DNA"/>
</dbReference>
<evidence type="ECO:0000256" key="2">
    <source>
        <dbReference type="ARBA" id="ARBA00022723"/>
    </source>
</evidence>
<proteinExistence type="predicted"/>
<accession>A0ABW1U0V4</accession>
<dbReference type="SUPFAM" id="SSF55961">
    <property type="entry name" value="Bet v1-like"/>
    <property type="match status" value="1"/>
</dbReference>
<organism evidence="8 9">
    <name type="scientific">Polaromonas aquatica</name>
    <dbReference type="NCBI Taxonomy" id="332657"/>
    <lineage>
        <taxon>Bacteria</taxon>
        <taxon>Pseudomonadati</taxon>
        <taxon>Pseudomonadota</taxon>
        <taxon>Betaproteobacteria</taxon>
        <taxon>Burkholderiales</taxon>
        <taxon>Comamonadaceae</taxon>
        <taxon>Polaromonas</taxon>
    </lineage>
</organism>
<reference evidence="9" key="1">
    <citation type="journal article" date="2019" name="Int. J. Syst. Evol. Microbiol.">
        <title>The Global Catalogue of Microorganisms (GCM) 10K type strain sequencing project: providing services to taxonomists for standard genome sequencing and annotation.</title>
        <authorList>
            <consortium name="The Broad Institute Genomics Platform"/>
            <consortium name="The Broad Institute Genome Sequencing Center for Infectious Disease"/>
            <person name="Wu L."/>
            <person name="Ma J."/>
        </authorList>
    </citation>
    <scope>NUCLEOTIDE SEQUENCE [LARGE SCALE GENOMIC DNA]</scope>
    <source>
        <strain evidence="9">CCUG 39402</strain>
    </source>
</reference>
<keyword evidence="4" id="KW-0408">Iron</keyword>
<name>A0ABW1U0V4_9BURK</name>